<keyword evidence="5 8" id="KW-1133">Transmembrane helix</keyword>
<dbReference type="Pfam" id="PF00860">
    <property type="entry name" value="Xan_ur_permease"/>
    <property type="match status" value="1"/>
</dbReference>
<feature type="transmembrane region" description="Helical" evidence="8">
    <location>
        <begin position="1097"/>
        <end position="1122"/>
    </location>
</feature>
<feature type="compositionally biased region" description="Basic and acidic residues" evidence="7">
    <location>
        <begin position="1342"/>
        <end position="1360"/>
    </location>
</feature>
<feature type="region of interest" description="Disordered" evidence="7">
    <location>
        <begin position="1322"/>
        <end position="1360"/>
    </location>
</feature>
<organism evidence="9 10">
    <name type="scientific">Stachybotrys chartarum (strain CBS 109288 / IBT 7711)</name>
    <name type="common">Toxic black mold</name>
    <name type="synonym">Stilbospora chartarum</name>
    <dbReference type="NCBI Taxonomy" id="1280523"/>
    <lineage>
        <taxon>Eukaryota</taxon>
        <taxon>Fungi</taxon>
        <taxon>Dikarya</taxon>
        <taxon>Ascomycota</taxon>
        <taxon>Pezizomycotina</taxon>
        <taxon>Sordariomycetes</taxon>
        <taxon>Hypocreomycetidae</taxon>
        <taxon>Hypocreales</taxon>
        <taxon>Stachybotryaceae</taxon>
        <taxon>Stachybotrys</taxon>
    </lineage>
</organism>
<dbReference type="InterPro" id="IPR006042">
    <property type="entry name" value="Xan_ur_permease"/>
</dbReference>
<reference evidence="9 10" key="1">
    <citation type="journal article" date="2014" name="BMC Genomics">
        <title>Comparative genome sequencing reveals chemotype-specific gene clusters in the toxigenic black mold Stachybotrys.</title>
        <authorList>
            <person name="Semeiks J."/>
            <person name="Borek D."/>
            <person name="Otwinowski Z."/>
            <person name="Grishin N.V."/>
        </authorList>
    </citation>
    <scope>NUCLEOTIDE SEQUENCE [LARGE SCALE GENOMIC DNA]</scope>
    <source>
        <strain evidence="10">CBS 109288 / IBT 7711</strain>
    </source>
</reference>
<feature type="transmembrane region" description="Helical" evidence="8">
    <location>
        <begin position="1221"/>
        <end position="1242"/>
    </location>
</feature>
<dbReference type="Proteomes" id="UP000028045">
    <property type="component" value="Unassembled WGS sequence"/>
</dbReference>
<dbReference type="PANTHER" id="PTHR42810">
    <property type="entry name" value="PURINE PERMEASE C1399.01C-RELATED"/>
    <property type="match status" value="1"/>
</dbReference>
<evidence type="ECO:0000256" key="2">
    <source>
        <dbReference type="ARBA" id="ARBA00008821"/>
    </source>
</evidence>
<feature type="transmembrane region" description="Helical" evidence="8">
    <location>
        <begin position="1067"/>
        <end position="1085"/>
    </location>
</feature>
<gene>
    <name evidence="9" type="ORF">S7711_07125</name>
</gene>
<evidence type="ECO:0000256" key="5">
    <source>
        <dbReference type="ARBA" id="ARBA00022989"/>
    </source>
</evidence>
<feature type="transmembrane region" description="Helical" evidence="8">
    <location>
        <begin position="1193"/>
        <end position="1215"/>
    </location>
</feature>
<feature type="compositionally biased region" description="Polar residues" evidence="7">
    <location>
        <begin position="490"/>
        <end position="513"/>
    </location>
</feature>
<dbReference type="GO" id="GO:0005886">
    <property type="term" value="C:plasma membrane"/>
    <property type="evidence" value="ECO:0007669"/>
    <property type="project" value="TreeGrafter"/>
</dbReference>
<name>A0A084BCC8_STACB</name>
<keyword evidence="10" id="KW-1185">Reference proteome</keyword>
<feature type="region of interest" description="Disordered" evidence="7">
    <location>
        <begin position="490"/>
        <end position="610"/>
    </location>
</feature>
<feature type="transmembrane region" description="Helical" evidence="8">
    <location>
        <begin position="1293"/>
        <end position="1315"/>
    </location>
</feature>
<evidence type="ECO:0000256" key="3">
    <source>
        <dbReference type="ARBA" id="ARBA00022448"/>
    </source>
</evidence>
<keyword evidence="4 8" id="KW-0812">Transmembrane</keyword>
<feature type="compositionally biased region" description="Polar residues" evidence="7">
    <location>
        <begin position="527"/>
        <end position="555"/>
    </location>
</feature>
<keyword evidence="6 8" id="KW-0472">Membrane</keyword>
<dbReference type="OrthoDB" id="1641903at2759"/>
<comment type="similarity">
    <text evidence="2">Belongs to the nucleobase:cation symporter-2 (NCS2) (TC 2.A.40) family.</text>
</comment>
<proteinExistence type="inferred from homology"/>
<evidence type="ECO:0000256" key="6">
    <source>
        <dbReference type="ARBA" id="ARBA00023136"/>
    </source>
</evidence>
<dbReference type="PROSITE" id="PS01116">
    <property type="entry name" value="XANTH_URACIL_PERMASE"/>
    <property type="match status" value="1"/>
</dbReference>
<dbReference type="GO" id="GO:0000324">
    <property type="term" value="C:fungal-type vacuole"/>
    <property type="evidence" value="ECO:0007669"/>
    <property type="project" value="TreeGrafter"/>
</dbReference>
<protein>
    <recommendedName>
        <fullName evidence="11">Xanthine/uracil permease</fullName>
    </recommendedName>
</protein>
<sequence>MAVQAGDVFNFGRLAWQIYDLGWNEELNASRQYNEFGHDVRGLAESLDILEQVVFQAKTSLRRQGPANASVRWDPTSLREIIGDYEVTLKECDALIRTNNRYRMSSNPLRNIEWNVLVQPNVERLRQRIVLHNSKVLHVLKPFEIDLLCRVREDIQRVHRDLTQQITAVRQDIYHLRGLLFPDLDEALHQQARREPCLLQVPIEIAERFRFAALSDRPEYNSDDAFALQDLSDAFILNYNRSTSNFKGGLLVADKIPPVDQYLNLLKCVWLYKRIQTSPTLVDAGPDSHWPSYAKQLEDELSSECSRYGQELVEPDLVLVTPVLTRDMFTIWPEEEQVQLVDVVTKDEMMEHILETPLQSPEAKVERRVKLLRRMGSDGRRFRVIVSGSEQAIAGRPKHRSEVIDFDIRAVCINPQYALPTSNGMMSEILVQRDERIARLAFTTMKHVLAFQQAVTGYKAWASYVQHDAWLWIPKQVDGSLVTNTDAPSDLASTLTPSRSPTAVTTPSMNGNGTAYMRGAMDVPSMARTSRQSSLQAQPVPQNPSRSSTMFSISWPQRSSPPPIASSPPYRVAAPSMGNTRSSTTRPTEYGTSPANLSPPRNAHRSFSVSSVAAASHTSVSSGSDSGTTKAISTGTYATGLLHRRPPKPILVLFTQNPETKALSIVTINIDQEVAANPERCNCRRSGRDGSSCPIAAIECRKGDADLEARRYEGEWTVSRLAANNPASSDAESTWAGLKRISIKFPTPQQREGFSGTPNQYENPEMDEDVGPQSIVPEHAPRRKTLAERVRSVRHALFTYDGLIGDYDYAFLFTPSLPFVKRAKRPQPFFGLNDHLPLLLALLLGFQHSLAMLAGVITPAIILSGSGGANLVPAQQRYLVSASLIVAGLMSAVQITRFHIWKTPYFIGTGVISVLGISFTILPVGQGVLAQMYNNGFCPTAEDGTPLPCPRGYGAVIGTSAVCALLEVLISFIPPKTLLRIFPPIVSGPTVMLIGVKLIESGFRNWLGGSGLCSDPNAPEFFARCPDITAPNALPWGSPQYIGLGFSVFVGIVLCERFGSPIMKSTSVIWGLLVGCIIAGATGYFDRSGIDDAPAVSFLWVETFPLSVYAPAVLPILAVYVLCSIEAVGDITATCDVSRLEVSGKIYETRIQGGVLSDGLGSIFSALAGLTPASCFAQNNGVIAQTRVAAREAGYAACFFLVVMGIFSKFGATLVAIPSAVLGGMTTFLFAAVAASGMAITARGNGLTSRRNRFILTAGLALGFGATLIPTWFDGVFSYSGDNSALQSFIDAIVLVMDTGFAICALVCVLLNSILPDEIEDLPERESPELTAAGDAGSVSESGHKGGSNEEPSIKEQKIV</sequence>
<dbReference type="PANTHER" id="PTHR42810:SF2">
    <property type="entry name" value="PURINE PERMEASE C1399.01C-RELATED"/>
    <property type="match status" value="1"/>
</dbReference>
<keyword evidence="3" id="KW-0813">Transport</keyword>
<dbReference type="HOGENOM" id="CLU_257053_0_0_1"/>
<evidence type="ECO:0000256" key="1">
    <source>
        <dbReference type="ARBA" id="ARBA00004141"/>
    </source>
</evidence>
<evidence type="ECO:0000256" key="8">
    <source>
        <dbReference type="SAM" id="Phobius"/>
    </source>
</evidence>
<dbReference type="NCBIfam" id="TIGR00801">
    <property type="entry name" value="ncs2"/>
    <property type="match status" value="1"/>
</dbReference>
<evidence type="ECO:0000313" key="9">
    <source>
        <dbReference type="EMBL" id="KEY75207.1"/>
    </source>
</evidence>
<evidence type="ECO:0008006" key="11">
    <source>
        <dbReference type="Google" id="ProtNLM"/>
    </source>
</evidence>
<evidence type="ECO:0000256" key="7">
    <source>
        <dbReference type="SAM" id="MobiDB-lite"/>
    </source>
</evidence>
<feature type="transmembrane region" description="Helical" evidence="8">
    <location>
        <begin position="875"/>
        <end position="893"/>
    </location>
</feature>
<dbReference type="InterPro" id="IPR006043">
    <property type="entry name" value="NCS2"/>
</dbReference>
<feature type="transmembrane region" description="Helical" evidence="8">
    <location>
        <begin position="1038"/>
        <end position="1055"/>
    </location>
</feature>
<evidence type="ECO:0000313" key="10">
    <source>
        <dbReference type="Proteomes" id="UP000028045"/>
    </source>
</evidence>
<feature type="transmembrane region" description="Helical" evidence="8">
    <location>
        <begin position="953"/>
        <end position="974"/>
    </location>
</feature>
<feature type="transmembrane region" description="Helical" evidence="8">
    <location>
        <begin position="838"/>
        <end position="863"/>
    </location>
</feature>
<evidence type="ECO:0000256" key="4">
    <source>
        <dbReference type="ARBA" id="ARBA00022692"/>
    </source>
</evidence>
<dbReference type="EMBL" id="KL647391">
    <property type="protein sequence ID" value="KEY75207.1"/>
    <property type="molecule type" value="Genomic_DNA"/>
</dbReference>
<comment type="subcellular location">
    <subcellularLocation>
        <location evidence="1">Membrane</location>
        <topology evidence="1">Multi-pass membrane protein</topology>
    </subcellularLocation>
</comment>
<feature type="transmembrane region" description="Helical" evidence="8">
    <location>
        <begin position="1254"/>
        <end position="1273"/>
    </location>
</feature>
<feature type="transmembrane region" description="Helical" evidence="8">
    <location>
        <begin position="905"/>
        <end position="933"/>
    </location>
</feature>
<feature type="compositionally biased region" description="Polar residues" evidence="7">
    <location>
        <begin position="577"/>
        <end position="596"/>
    </location>
</feature>
<dbReference type="GO" id="GO:0042907">
    <property type="term" value="F:xanthine transmembrane transporter activity"/>
    <property type="evidence" value="ECO:0007669"/>
    <property type="project" value="TreeGrafter"/>
</dbReference>
<accession>A0A084BCC8</accession>